<dbReference type="PANTHER" id="PTHR47918:SF1">
    <property type="entry name" value="DNA-BINDING PROTEIN FIS"/>
    <property type="match status" value="1"/>
</dbReference>
<dbReference type="PRINTS" id="PR01590">
    <property type="entry name" value="HTHFIS"/>
</dbReference>
<sequence>MNKEDVFEECIRVSLSRYLNDLGDSEPHDMLKMVMLCVEKPVIEVALEKTGNNQSKASEILGITRSTLRKKLLAHNILQN</sequence>
<accession>M1L2V8</accession>
<dbReference type="SUPFAM" id="SSF46689">
    <property type="entry name" value="Homeodomain-like"/>
    <property type="match status" value="1"/>
</dbReference>
<evidence type="ECO:0000256" key="1">
    <source>
        <dbReference type="ARBA" id="ARBA00008559"/>
    </source>
</evidence>
<dbReference type="GO" id="GO:0006355">
    <property type="term" value="P:regulation of DNA-templated transcription"/>
    <property type="evidence" value="ECO:0007669"/>
    <property type="project" value="InterPro"/>
</dbReference>
<dbReference type="HOGENOM" id="CLU_158040_2_1_4"/>
<feature type="domain" description="DNA binding HTH" evidence="4">
    <location>
        <begin position="38"/>
        <end position="72"/>
    </location>
</feature>
<dbReference type="GO" id="GO:0043565">
    <property type="term" value="F:sequence-specific DNA binding"/>
    <property type="evidence" value="ECO:0007669"/>
    <property type="project" value="InterPro"/>
</dbReference>
<proteinExistence type="inferred from homology"/>
<organism evidence="5 6">
    <name type="scientific">Candidatus Kinetoplastidibacterium desouzai TCC079E</name>
    <dbReference type="NCBI Taxonomy" id="1208919"/>
    <lineage>
        <taxon>Bacteria</taxon>
        <taxon>Pseudomonadati</taxon>
        <taxon>Pseudomonadota</taxon>
        <taxon>Betaproteobacteria</taxon>
        <taxon>Candidatus Kinetoplastidibacterium</taxon>
    </lineage>
</organism>
<gene>
    <name evidence="5" type="ORF">CDSE_0837</name>
</gene>
<dbReference type="AlphaFoldDB" id="M1L2V8"/>
<dbReference type="Proteomes" id="UP000011547">
    <property type="component" value="Chromosome"/>
</dbReference>
<dbReference type="InterPro" id="IPR050207">
    <property type="entry name" value="Trans_regulatory_Fis"/>
</dbReference>
<keyword evidence="2" id="KW-0238">DNA-binding</keyword>
<name>M1L2V8_9PROT</name>
<keyword evidence="6" id="KW-1185">Reference proteome</keyword>
<dbReference type="EMBL" id="CP003803">
    <property type="protein sequence ID" value="AGF47088.1"/>
    <property type="molecule type" value="Genomic_DNA"/>
</dbReference>
<dbReference type="RefSeq" id="WP_015396499.1">
    <property type="nucleotide sequence ID" value="NC_020294.1"/>
</dbReference>
<dbReference type="InterPro" id="IPR005412">
    <property type="entry name" value="Fis_DNA-bd"/>
</dbReference>
<dbReference type="STRING" id="1208919.CDSE_0837"/>
<dbReference type="KEGG" id="kde:CDSE_0837"/>
<dbReference type="InterPro" id="IPR002197">
    <property type="entry name" value="HTH_Fis"/>
</dbReference>
<dbReference type="InterPro" id="IPR009057">
    <property type="entry name" value="Homeodomain-like_sf"/>
</dbReference>
<dbReference type="PATRIC" id="fig|1208919.3.peg.529"/>
<dbReference type="OrthoDB" id="9802388at2"/>
<evidence type="ECO:0000256" key="3">
    <source>
        <dbReference type="ARBA" id="ARBA00029540"/>
    </source>
</evidence>
<dbReference type="PANTHER" id="PTHR47918">
    <property type="entry name" value="DNA-BINDING PROTEIN FIS"/>
    <property type="match status" value="1"/>
</dbReference>
<dbReference type="Gene3D" id="1.10.10.60">
    <property type="entry name" value="Homeodomain-like"/>
    <property type="match status" value="1"/>
</dbReference>
<dbReference type="eggNOG" id="COG2901">
    <property type="taxonomic scope" value="Bacteria"/>
</dbReference>
<evidence type="ECO:0000256" key="2">
    <source>
        <dbReference type="ARBA" id="ARBA00023125"/>
    </source>
</evidence>
<comment type="similarity">
    <text evidence="1">Belongs to the transcriptional regulatory Fis family.</text>
</comment>
<dbReference type="Pfam" id="PF02954">
    <property type="entry name" value="HTH_8"/>
    <property type="match status" value="1"/>
</dbReference>
<evidence type="ECO:0000259" key="4">
    <source>
        <dbReference type="Pfam" id="PF02954"/>
    </source>
</evidence>
<reference evidence="5 6" key="1">
    <citation type="journal article" date="2013" name="Genome Biol. Evol.">
        <title>Genome evolution and phylogenomic analysis of candidatus kinetoplastibacterium, the betaproteobacterial endosymbionts of strigomonas and angomonas.</title>
        <authorList>
            <person name="Alves J.M."/>
            <person name="Serrano M.G."/>
            <person name="Maia da Silva F."/>
            <person name="Voegtly L.J."/>
            <person name="Matveyev A.V."/>
            <person name="Teixeira M.M."/>
            <person name="Camargo E.P."/>
            <person name="Buck G.A."/>
        </authorList>
    </citation>
    <scope>NUCLEOTIDE SEQUENCE [LARGE SCALE GENOMIC DNA]</scope>
    <source>
        <strain evidence="5 6">TCC079E</strain>
    </source>
</reference>
<dbReference type="PIRSF" id="PIRSF002097">
    <property type="entry name" value="DNA-binding_Fis"/>
    <property type="match status" value="1"/>
</dbReference>
<protein>
    <recommendedName>
        <fullName evidence="3">Putative Fis-like DNA-binding protein</fullName>
    </recommendedName>
</protein>
<evidence type="ECO:0000313" key="5">
    <source>
        <dbReference type="EMBL" id="AGF47088.1"/>
    </source>
</evidence>
<evidence type="ECO:0000313" key="6">
    <source>
        <dbReference type="Proteomes" id="UP000011547"/>
    </source>
</evidence>